<dbReference type="EMBL" id="QZWG01000008">
    <property type="protein sequence ID" value="RZB97449.1"/>
    <property type="molecule type" value="Genomic_DNA"/>
</dbReference>
<comment type="caution">
    <text evidence="3">The sequence shown here is derived from an EMBL/GenBank/DDBJ whole genome shotgun (WGS) entry which is preliminary data.</text>
</comment>
<accession>A0A445JG61</accession>
<dbReference type="SUPFAM" id="SSF52129">
    <property type="entry name" value="Caspase-like"/>
    <property type="match status" value="1"/>
</dbReference>
<reference evidence="3 4" key="1">
    <citation type="submission" date="2018-09" db="EMBL/GenBank/DDBJ databases">
        <title>A high-quality reference genome of wild soybean provides a powerful tool to mine soybean genomes.</title>
        <authorList>
            <person name="Xie M."/>
            <person name="Chung C.Y.L."/>
            <person name="Li M.-W."/>
            <person name="Wong F.-L."/>
            <person name="Chan T.-F."/>
            <person name="Lam H.-M."/>
        </authorList>
    </citation>
    <scope>NUCLEOTIDE SEQUENCE [LARGE SCALE GENOMIC DNA]</scope>
    <source>
        <strain evidence="4">cv. W05</strain>
        <tissue evidence="3">Hypocotyl of etiolated seedlings</tissue>
    </source>
</reference>
<dbReference type="AlphaFoldDB" id="A0A445JG61"/>
<comment type="similarity">
    <text evidence="1">Belongs to the peptidase C14B family.</text>
</comment>
<keyword evidence="4" id="KW-1185">Reference proteome</keyword>
<dbReference type="InterPro" id="IPR029030">
    <property type="entry name" value="Caspase-like_dom_sf"/>
</dbReference>
<dbReference type="PANTHER" id="PTHR48104:SF11">
    <property type="entry name" value="ICE-LIKE PROTEASE (CASPASE) P20 DOMAIN PROTEIN"/>
    <property type="match status" value="1"/>
</dbReference>
<protein>
    <submittedName>
        <fullName evidence="3">Metacaspase-1</fullName>
    </submittedName>
</protein>
<dbReference type="GO" id="GO:0004197">
    <property type="term" value="F:cysteine-type endopeptidase activity"/>
    <property type="evidence" value="ECO:0007669"/>
    <property type="project" value="InterPro"/>
</dbReference>
<evidence type="ECO:0000256" key="1">
    <source>
        <dbReference type="ARBA" id="ARBA00009005"/>
    </source>
</evidence>
<evidence type="ECO:0000259" key="2">
    <source>
        <dbReference type="Pfam" id="PF00656"/>
    </source>
</evidence>
<gene>
    <name evidence="3" type="ORF">D0Y65_020879</name>
</gene>
<dbReference type="PANTHER" id="PTHR48104">
    <property type="entry name" value="METACASPASE-4"/>
    <property type="match status" value="1"/>
</dbReference>
<proteinExistence type="inferred from homology"/>
<dbReference type="Gramene" id="XM_028388405.1">
    <property type="protein sequence ID" value="XP_028244206.1"/>
    <property type="gene ID" value="LOC114422183"/>
</dbReference>
<evidence type="ECO:0000313" key="3">
    <source>
        <dbReference type="EMBL" id="RZB97449.1"/>
    </source>
</evidence>
<sequence>MATRRVRCMQCGRPLLVPIEVAYSIPLMCYGCQASRPNYHFANNVTPPFVNYHPAPGYAHRIRRNQFNYPRPLPLTPPPTPLNPPSSYGNKRAVLVGISYCNQINNLKGSVNDAQSMKYFLINKMGFPSDSIRVLTDDPEEKNPMRIPTKYNMRMAMRWLVEGCRSGDSLVFHFSGHGSQEEDTNMDEVDGYDEAICPVDYEHEGKILDDEINATIVRPLPRGAKLHALVDTCFSGTILDLPFMCRMNRKGYYGWEDQRNPRAGYKGTRGGLAVCISACDDDGNAADTSALSGEESSGALTFSFIQAMQNESNLTYGHLLNSMRSTIRGAKEKAFGQNDQDFTMNTRQQYTHEPQLSSSEKFDIYSKSIEM</sequence>
<dbReference type="InterPro" id="IPR050452">
    <property type="entry name" value="Metacaspase"/>
</dbReference>
<dbReference type="InterPro" id="IPR011600">
    <property type="entry name" value="Pept_C14_caspase"/>
</dbReference>
<dbReference type="GO" id="GO:0005737">
    <property type="term" value="C:cytoplasm"/>
    <property type="evidence" value="ECO:0007669"/>
    <property type="project" value="TreeGrafter"/>
</dbReference>
<dbReference type="GO" id="GO:0006508">
    <property type="term" value="P:proteolysis"/>
    <property type="evidence" value="ECO:0007669"/>
    <property type="project" value="InterPro"/>
</dbReference>
<name>A0A445JG61_GLYSO</name>
<feature type="domain" description="Peptidase C14 caspase" evidence="2">
    <location>
        <begin position="91"/>
        <end position="358"/>
    </location>
</feature>
<organism evidence="3 4">
    <name type="scientific">Glycine soja</name>
    <name type="common">Wild soybean</name>
    <dbReference type="NCBI Taxonomy" id="3848"/>
    <lineage>
        <taxon>Eukaryota</taxon>
        <taxon>Viridiplantae</taxon>
        <taxon>Streptophyta</taxon>
        <taxon>Embryophyta</taxon>
        <taxon>Tracheophyta</taxon>
        <taxon>Spermatophyta</taxon>
        <taxon>Magnoliopsida</taxon>
        <taxon>eudicotyledons</taxon>
        <taxon>Gunneridae</taxon>
        <taxon>Pentapetalae</taxon>
        <taxon>rosids</taxon>
        <taxon>fabids</taxon>
        <taxon>Fabales</taxon>
        <taxon>Fabaceae</taxon>
        <taxon>Papilionoideae</taxon>
        <taxon>50 kb inversion clade</taxon>
        <taxon>NPAAA clade</taxon>
        <taxon>indigoferoid/millettioid clade</taxon>
        <taxon>Phaseoleae</taxon>
        <taxon>Glycine</taxon>
        <taxon>Glycine subgen. Soja</taxon>
    </lineage>
</organism>
<dbReference type="Proteomes" id="UP000289340">
    <property type="component" value="Chromosome 8"/>
</dbReference>
<dbReference type="Pfam" id="PF00656">
    <property type="entry name" value="Peptidase_C14"/>
    <property type="match status" value="1"/>
</dbReference>
<dbReference type="SMR" id="A0A445JG61"/>
<dbReference type="Gene3D" id="3.40.50.12660">
    <property type="match status" value="1"/>
</dbReference>
<evidence type="ECO:0000313" key="4">
    <source>
        <dbReference type="Proteomes" id="UP000289340"/>
    </source>
</evidence>